<organism evidence="1 2">
    <name type="scientific">Piscibacillus salipiscarius</name>
    <dbReference type="NCBI Taxonomy" id="299480"/>
    <lineage>
        <taxon>Bacteria</taxon>
        <taxon>Bacillati</taxon>
        <taxon>Bacillota</taxon>
        <taxon>Bacilli</taxon>
        <taxon>Bacillales</taxon>
        <taxon>Bacillaceae</taxon>
        <taxon>Piscibacillus</taxon>
    </lineage>
</organism>
<protein>
    <submittedName>
        <fullName evidence="1">HAD-IIA family hydrolase</fullName>
    </submittedName>
</protein>
<name>A0ABW5QBJ7_9BACI</name>
<dbReference type="Gene3D" id="3.40.50.1000">
    <property type="entry name" value="HAD superfamily/HAD-like"/>
    <property type="match status" value="2"/>
</dbReference>
<evidence type="ECO:0000313" key="2">
    <source>
        <dbReference type="Proteomes" id="UP001597452"/>
    </source>
</evidence>
<dbReference type="PANTHER" id="PTHR19288:SF46">
    <property type="entry name" value="HALOACID DEHALOGENASE-LIKE HYDROLASE DOMAIN-CONTAINING PROTEIN 2"/>
    <property type="match status" value="1"/>
</dbReference>
<evidence type="ECO:0000313" key="1">
    <source>
        <dbReference type="EMBL" id="MFD2639110.1"/>
    </source>
</evidence>
<dbReference type="EMBL" id="JBHUMZ010000021">
    <property type="protein sequence ID" value="MFD2639110.1"/>
    <property type="molecule type" value="Genomic_DNA"/>
</dbReference>
<dbReference type="GO" id="GO:0016787">
    <property type="term" value="F:hydrolase activity"/>
    <property type="evidence" value="ECO:0007669"/>
    <property type="project" value="UniProtKB-KW"/>
</dbReference>
<keyword evidence="2" id="KW-1185">Reference proteome</keyword>
<dbReference type="Proteomes" id="UP001597452">
    <property type="component" value="Unassembled WGS sequence"/>
</dbReference>
<dbReference type="SUPFAM" id="SSF56784">
    <property type="entry name" value="HAD-like"/>
    <property type="match status" value="1"/>
</dbReference>
<keyword evidence="1" id="KW-0378">Hydrolase</keyword>
<dbReference type="PANTHER" id="PTHR19288">
    <property type="entry name" value="4-NITROPHENYLPHOSPHATASE-RELATED"/>
    <property type="match status" value="1"/>
</dbReference>
<sequence length="255" mass="28300">MKGYIFDLDGTVYLDDEPIDGAAKTINELKAQGHKVVFLTNKSIARRSDYVEKLNKMGIECTIEDVINSNFITAKFLQGKPGKALVIGEKPLFEELTEEGIQITNNPREAYYVVIGWDHEFNYEKLSQAYEAYQNGAKIIATNPDRTCPTKEGEIPDCEAMIGAIEGATGKTIDYIAGKPSRLMMQYVTEEVLKLPPNQCYMIGDRLETDILMGNENGVNSVLVLTGITKRADVAQSEIKPTYILNSIADLKSSD</sequence>
<dbReference type="InterPro" id="IPR036412">
    <property type="entry name" value="HAD-like_sf"/>
</dbReference>
<dbReference type="Pfam" id="PF13242">
    <property type="entry name" value="Hydrolase_like"/>
    <property type="match status" value="1"/>
</dbReference>
<proteinExistence type="predicted"/>
<accession>A0ABW5QBJ7</accession>
<dbReference type="InterPro" id="IPR006357">
    <property type="entry name" value="HAD-SF_hydro_IIA"/>
</dbReference>
<dbReference type="InterPro" id="IPR023214">
    <property type="entry name" value="HAD_sf"/>
</dbReference>
<comment type="caution">
    <text evidence="1">The sequence shown here is derived from an EMBL/GenBank/DDBJ whole genome shotgun (WGS) entry which is preliminary data.</text>
</comment>
<reference evidence="2" key="1">
    <citation type="journal article" date="2019" name="Int. J. Syst. Evol. Microbiol.">
        <title>The Global Catalogue of Microorganisms (GCM) 10K type strain sequencing project: providing services to taxonomists for standard genome sequencing and annotation.</title>
        <authorList>
            <consortium name="The Broad Institute Genomics Platform"/>
            <consortium name="The Broad Institute Genome Sequencing Center for Infectious Disease"/>
            <person name="Wu L."/>
            <person name="Ma J."/>
        </authorList>
    </citation>
    <scope>NUCLEOTIDE SEQUENCE [LARGE SCALE GENOMIC DNA]</scope>
    <source>
        <strain evidence="2">TISTR 1571</strain>
    </source>
</reference>
<gene>
    <name evidence="1" type="ORF">ACFSW4_09565</name>
</gene>
<dbReference type="PIRSF" id="PIRSF000915">
    <property type="entry name" value="PGP-type_phosphatase"/>
    <property type="match status" value="1"/>
</dbReference>
<dbReference type="RefSeq" id="WP_377328910.1">
    <property type="nucleotide sequence ID" value="NZ_JBHUMZ010000021.1"/>
</dbReference>
<dbReference type="NCBIfam" id="TIGR01460">
    <property type="entry name" value="HAD-SF-IIA"/>
    <property type="match status" value="1"/>
</dbReference>
<dbReference type="Pfam" id="PF13344">
    <property type="entry name" value="Hydrolase_6"/>
    <property type="match status" value="1"/>
</dbReference>